<dbReference type="CDD" id="cd03784">
    <property type="entry name" value="GT1_Gtf-like"/>
    <property type="match status" value="1"/>
</dbReference>
<protein>
    <recommendedName>
        <fullName evidence="5">Glycosyltransferase</fullName>
        <ecNumber evidence="5">2.4.1.-</ecNumber>
    </recommendedName>
</protein>
<dbReference type="InterPro" id="IPR058980">
    <property type="entry name" value="Glyco_transf_N"/>
</dbReference>
<keyword evidence="2 4" id="KW-0328">Glycosyltransferase</keyword>
<dbReference type="SUPFAM" id="SSF53756">
    <property type="entry name" value="UDP-Glycosyltransferase/glycogen phosphorylase"/>
    <property type="match status" value="1"/>
</dbReference>
<evidence type="ECO:0000256" key="3">
    <source>
        <dbReference type="ARBA" id="ARBA00022679"/>
    </source>
</evidence>
<keyword evidence="3 4" id="KW-0808">Transferase</keyword>
<dbReference type="Pfam" id="PF26168">
    <property type="entry name" value="Glyco_transf_N"/>
    <property type="match status" value="1"/>
</dbReference>
<feature type="domain" description="Glycosyltransferase N-terminal" evidence="6">
    <location>
        <begin position="12"/>
        <end position="44"/>
    </location>
</feature>
<dbReference type="PANTHER" id="PTHR11926">
    <property type="entry name" value="GLUCOSYL/GLUCURONOSYL TRANSFERASES"/>
    <property type="match status" value="1"/>
</dbReference>
<dbReference type="PANTHER" id="PTHR11926:SF1494">
    <property type="entry name" value="FLAVONOL 3-O-GLUCOSYLTRANSFERASE UGT76E12-RELATED"/>
    <property type="match status" value="1"/>
</dbReference>
<dbReference type="InterPro" id="IPR002213">
    <property type="entry name" value="UDP_glucos_trans"/>
</dbReference>
<reference evidence="7 8" key="1">
    <citation type="journal article" date="2017" name="Nature">
        <title>The Apostasia genome and the evolution of orchids.</title>
        <authorList>
            <person name="Zhang G.Q."/>
            <person name="Liu K.W."/>
            <person name="Li Z."/>
            <person name="Lohaus R."/>
            <person name="Hsiao Y.Y."/>
            <person name="Niu S.C."/>
            <person name="Wang J.Y."/>
            <person name="Lin Y.C."/>
            <person name="Xu Q."/>
            <person name="Chen L.J."/>
            <person name="Yoshida K."/>
            <person name="Fujiwara S."/>
            <person name="Wang Z.W."/>
            <person name="Zhang Y.Q."/>
            <person name="Mitsuda N."/>
            <person name="Wang M."/>
            <person name="Liu G.H."/>
            <person name="Pecoraro L."/>
            <person name="Huang H.X."/>
            <person name="Xiao X.J."/>
            <person name="Lin M."/>
            <person name="Wu X.Y."/>
            <person name="Wu W.L."/>
            <person name="Chen Y.Y."/>
            <person name="Chang S.B."/>
            <person name="Sakamoto S."/>
            <person name="Ohme-Takagi M."/>
            <person name="Yagi M."/>
            <person name="Zeng S.J."/>
            <person name="Shen C.Y."/>
            <person name="Yeh C.M."/>
            <person name="Luo Y.B."/>
            <person name="Tsai W.C."/>
            <person name="Van de Peer Y."/>
            <person name="Liu Z.J."/>
        </authorList>
    </citation>
    <scope>NUCLEOTIDE SEQUENCE [LARGE SCALE GENOMIC DNA]</scope>
    <source>
        <strain evidence="8">cv. Shenzhen</strain>
        <tissue evidence="7">Stem</tissue>
    </source>
</reference>
<dbReference type="GO" id="GO:0080044">
    <property type="term" value="F:quercetin 7-O-glucosyltransferase activity"/>
    <property type="evidence" value="ECO:0007669"/>
    <property type="project" value="TreeGrafter"/>
</dbReference>
<dbReference type="OrthoDB" id="5835829at2759"/>
<dbReference type="Gene3D" id="3.40.50.2000">
    <property type="entry name" value="Glycogen Phosphorylase B"/>
    <property type="match status" value="2"/>
</dbReference>
<dbReference type="FunFam" id="3.40.50.2000:FF:000056">
    <property type="entry name" value="Glycosyltransferase"/>
    <property type="match status" value="1"/>
</dbReference>
<evidence type="ECO:0000313" key="8">
    <source>
        <dbReference type="Proteomes" id="UP000236161"/>
    </source>
</evidence>
<comment type="similarity">
    <text evidence="1 4">Belongs to the UDP-glycosyltransferase family.</text>
</comment>
<dbReference type="InterPro" id="IPR035595">
    <property type="entry name" value="UDP_glycos_trans_CS"/>
</dbReference>
<dbReference type="PROSITE" id="PS00375">
    <property type="entry name" value="UDPGT"/>
    <property type="match status" value="1"/>
</dbReference>
<dbReference type="GO" id="GO:0080043">
    <property type="term" value="F:quercetin 3-O-glucosyltransferase activity"/>
    <property type="evidence" value="ECO:0007669"/>
    <property type="project" value="TreeGrafter"/>
</dbReference>
<gene>
    <name evidence="7" type="primary">UGT87A2</name>
    <name evidence="7" type="ORF">AXF42_Ash012372</name>
</gene>
<sequence>MATAVGDRRTHIVAVPFPGRGHINPMMNLCRVLATRDLAITVVVTEEWLDLLSGPNLPSSSPALPSNIRLLSVPNILPSERIRGGNYREFFEAVIFKMGEPVERLVGELEQPADVVVADSLLPWAAEICRRRNIPAVSLWTESASVFLALYTFDRLDSAAQLPDDLSEVESLAHLPNFSSPHIAGILPNATPVDLLRLFARKFYWFHTAHSLLMTTFSELEPAAVDRITATFAVPIFPVGPSIPHTLPSSSSGSHLLWLDSQPERSVIYVSLGSFLSISVSQMEEIAGGLAGSGAAFLWIVRDELHRELIRNRVEQGSAGGRGFVSPWCEQLRVLCHPAVGGFLTHCGWNSVMEGAYAGVPMLTFPLFWDQEPNSKLVVEEWGIGLRLKEAKRESVEGMVRELMDLDGKESRERRSRAAEIRELSRKAVEEGGASSMRLDEFLGKIRKKQE</sequence>
<proteinExistence type="inferred from homology"/>
<evidence type="ECO:0000256" key="1">
    <source>
        <dbReference type="ARBA" id="ARBA00009995"/>
    </source>
</evidence>
<dbReference type="EC" id="2.4.1.-" evidence="5"/>
<dbReference type="Proteomes" id="UP000236161">
    <property type="component" value="Unassembled WGS sequence"/>
</dbReference>
<accession>A0A2I0AD07</accession>
<dbReference type="EMBL" id="KZ451998">
    <property type="protein sequence ID" value="PKA53430.1"/>
    <property type="molecule type" value="Genomic_DNA"/>
</dbReference>
<evidence type="ECO:0000256" key="5">
    <source>
        <dbReference type="RuleBase" id="RU362057"/>
    </source>
</evidence>
<name>A0A2I0AD07_9ASPA</name>
<dbReference type="AlphaFoldDB" id="A0A2I0AD07"/>
<keyword evidence="8" id="KW-1185">Reference proteome</keyword>
<organism evidence="7 8">
    <name type="scientific">Apostasia shenzhenica</name>
    <dbReference type="NCBI Taxonomy" id="1088818"/>
    <lineage>
        <taxon>Eukaryota</taxon>
        <taxon>Viridiplantae</taxon>
        <taxon>Streptophyta</taxon>
        <taxon>Embryophyta</taxon>
        <taxon>Tracheophyta</taxon>
        <taxon>Spermatophyta</taxon>
        <taxon>Magnoliopsida</taxon>
        <taxon>Liliopsida</taxon>
        <taxon>Asparagales</taxon>
        <taxon>Orchidaceae</taxon>
        <taxon>Apostasioideae</taxon>
        <taxon>Apostasia</taxon>
    </lineage>
</organism>
<evidence type="ECO:0000313" key="7">
    <source>
        <dbReference type="EMBL" id="PKA53430.1"/>
    </source>
</evidence>
<evidence type="ECO:0000256" key="2">
    <source>
        <dbReference type="ARBA" id="ARBA00022676"/>
    </source>
</evidence>
<evidence type="ECO:0000259" key="6">
    <source>
        <dbReference type="Pfam" id="PF26168"/>
    </source>
</evidence>
<dbReference type="Pfam" id="PF00201">
    <property type="entry name" value="UDPGT"/>
    <property type="match status" value="1"/>
</dbReference>
<evidence type="ECO:0000256" key="4">
    <source>
        <dbReference type="RuleBase" id="RU003718"/>
    </source>
</evidence>